<reference evidence="2" key="1">
    <citation type="submission" date="2021-01" db="EMBL/GenBank/DDBJ databases">
        <authorList>
            <consortium name="Genoscope - CEA"/>
            <person name="William W."/>
        </authorList>
    </citation>
    <scope>NUCLEOTIDE SEQUENCE</scope>
</reference>
<feature type="region of interest" description="Disordered" evidence="1">
    <location>
        <begin position="119"/>
        <end position="174"/>
    </location>
</feature>
<evidence type="ECO:0000313" key="2">
    <source>
        <dbReference type="EMBL" id="CAF2043822.1"/>
    </source>
</evidence>
<organism evidence="2">
    <name type="scientific">Brassica napus</name>
    <name type="common">Rape</name>
    <dbReference type="NCBI Taxonomy" id="3708"/>
    <lineage>
        <taxon>Eukaryota</taxon>
        <taxon>Viridiplantae</taxon>
        <taxon>Streptophyta</taxon>
        <taxon>Embryophyta</taxon>
        <taxon>Tracheophyta</taxon>
        <taxon>Spermatophyta</taxon>
        <taxon>Magnoliopsida</taxon>
        <taxon>eudicotyledons</taxon>
        <taxon>Gunneridae</taxon>
        <taxon>Pentapetalae</taxon>
        <taxon>rosids</taxon>
        <taxon>malvids</taxon>
        <taxon>Brassicales</taxon>
        <taxon>Brassicaceae</taxon>
        <taxon>Brassiceae</taxon>
        <taxon>Brassica</taxon>
    </lineage>
</organism>
<dbReference type="EMBL" id="HG994363">
    <property type="protein sequence ID" value="CAF2043822.1"/>
    <property type="molecule type" value="Genomic_DNA"/>
</dbReference>
<accession>A0A816P4C5</accession>
<feature type="compositionally biased region" description="Polar residues" evidence="1">
    <location>
        <begin position="9"/>
        <end position="23"/>
    </location>
</feature>
<feature type="region of interest" description="Disordered" evidence="1">
    <location>
        <begin position="1"/>
        <end position="23"/>
    </location>
</feature>
<feature type="compositionally biased region" description="Basic and acidic residues" evidence="1">
    <location>
        <begin position="129"/>
        <end position="143"/>
    </location>
</feature>
<feature type="region of interest" description="Disordered" evidence="1">
    <location>
        <begin position="272"/>
        <end position="292"/>
    </location>
</feature>
<protein>
    <submittedName>
        <fullName evidence="2">(rape) hypothetical protein</fullName>
    </submittedName>
</protein>
<name>A0A816P4C5_BRANA</name>
<sequence>MHPPDLNMLETNSGLRRSDGSFSGKAQATSSNITLAAIGLNLEATEVGGSKDSGAAADAVCGVNLASENIHQHRNGCGQAKGYDYGVGEDEDNDEYDGNYDYNYWHEFVRKYCETDEDNNFEGCPPKGRRGERSDRNGYEHSVWRGGRGQGSGKPASGRGQRSRTTETDINLGVDVVHATPAKDRNQPNHEDNSVYRHLSNVELYQLNYVRLDPRKGKVCTTFETGTVETVDVVAVTPPQQNQKHNRMIEDDDEFVYPPLTEFAKECNSTRACDETHSGDTIQQTQPCYRSR</sequence>
<evidence type="ECO:0000256" key="1">
    <source>
        <dbReference type="SAM" id="MobiDB-lite"/>
    </source>
</evidence>
<dbReference type="AlphaFoldDB" id="A0A816P4C5"/>
<gene>
    <name evidence="2" type="ORF">DARMORV10_A09P32060.1</name>
</gene>
<proteinExistence type="predicted"/>
<feature type="compositionally biased region" description="Polar residues" evidence="1">
    <location>
        <begin position="279"/>
        <end position="292"/>
    </location>
</feature>
<dbReference type="Proteomes" id="UP001295469">
    <property type="component" value="Chromosome A09"/>
</dbReference>